<keyword evidence="7" id="KW-1185">Reference proteome</keyword>
<dbReference type="PROSITE" id="PS00086">
    <property type="entry name" value="CYTOCHROME_P450"/>
    <property type="match status" value="1"/>
</dbReference>
<comment type="caution">
    <text evidence="6">The sequence shown here is derived from an EMBL/GenBank/DDBJ whole genome shotgun (WGS) entry which is preliminary data.</text>
</comment>
<protein>
    <recommendedName>
        <fullName evidence="8">Cytochrome P450</fullName>
    </recommendedName>
</protein>
<dbReference type="InterPro" id="IPR002401">
    <property type="entry name" value="Cyt_P450_E_grp-I"/>
</dbReference>
<dbReference type="Proteomes" id="UP000612055">
    <property type="component" value="Unassembled WGS sequence"/>
</dbReference>
<dbReference type="PANTHER" id="PTHR24286:SF380">
    <property type="entry name" value="PH DOMAIN-CONTAINING PROTEIN"/>
    <property type="match status" value="1"/>
</dbReference>
<dbReference type="GO" id="GO:0016125">
    <property type="term" value="P:sterol metabolic process"/>
    <property type="evidence" value="ECO:0007669"/>
    <property type="project" value="TreeGrafter"/>
</dbReference>
<keyword evidence="1 3" id="KW-0479">Metal-binding</keyword>
<dbReference type="InterPro" id="IPR036396">
    <property type="entry name" value="Cyt_P450_sf"/>
</dbReference>
<dbReference type="EMBL" id="JAEHOE010000038">
    <property type="protein sequence ID" value="KAG2493322.1"/>
    <property type="molecule type" value="Genomic_DNA"/>
</dbReference>
<organism evidence="6 7">
    <name type="scientific">Edaphochlamys debaryana</name>
    <dbReference type="NCBI Taxonomy" id="47281"/>
    <lineage>
        <taxon>Eukaryota</taxon>
        <taxon>Viridiplantae</taxon>
        <taxon>Chlorophyta</taxon>
        <taxon>core chlorophytes</taxon>
        <taxon>Chlorophyceae</taxon>
        <taxon>CS clade</taxon>
        <taxon>Chlamydomonadales</taxon>
        <taxon>Chlamydomonadales incertae sedis</taxon>
        <taxon>Edaphochlamys</taxon>
    </lineage>
</organism>
<evidence type="ECO:0008006" key="8">
    <source>
        <dbReference type="Google" id="ProtNLM"/>
    </source>
</evidence>
<keyword evidence="4" id="KW-0503">Monooxygenase</keyword>
<comment type="cofactor">
    <cofactor evidence="3">
        <name>heme</name>
        <dbReference type="ChEBI" id="CHEBI:30413"/>
    </cofactor>
</comment>
<dbReference type="GO" id="GO:0004497">
    <property type="term" value="F:monooxygenase activity"/>
    <property type="evidence" value="ECO:0007669"/>
    <property type="project" value="UniProtKB-KW"/>
</dbReference>
<dbReference type="PRINTS" id="PR00385">
    <property type="entry name" value="P450"/>
</dbReference>
<dbReference type="InterPro" id="IPR001128">
    <property type="entry name" value="Cyt_P450"/>
</dbReference>
<evidence type="ECO:0000256" key="2">
    <source>
        <dbReference type="ARBA" id="ARBA00023004"/>
    </source>
</evidence>
<gene>
    <name evidence="6" type="ORF">HYH03_008457</name>
</gene>
<proteinExistence type="inferred from homology"/>
<dbReference type="GO" id="GO:0005506">
    <property type="term" value="F:iron ion binding"/>
    <property type="evidence" value="ECO:0007669"/>
    <property type="project" value="InterPro"/>
</dbReference>
<dbReference type="InterPro" id="IPR017972">
    <property type="entry name" value="Cyt_P450_CS"/>
</dbReference>
<feature type="compositionally biased region" description="Low complexity" evidence="5">
    <location>
        <begin position="340"/>
        <end position="349"/>
    </location>
</feature>
<name>A0A835XYB2_9CHLO</name>
<dbReference type="AlphaFoldDB" id="A0A835XYB2"/>
<keyword evidence="3 4" id="KW-0349">Heme</keyword>
<dbReference type="Gene3D" id="1.10.630.10">
    <property type="entry name" value="Cytochrome P450"/>
    <property type="match status" value="1"/>
</dbReference>
<dbReference type="OrthoDB" id="3945418at2759"/>
<evidence type="ECO:0000313" key="6">
    <source>
        <dbReference type="EMBL" id="KAG2493322.1"/>
    </source>
</evidence>
<reference evidence="6" key="1">
    <citation type="journal article" date="2020" name="bioRxiv">
        <title>Comparative genomics of Chlamydomonas.</title>
        <authorList>
            <person name="Craig R.J."/>
            <person name="Hasan A.R."/>
            <person name="Ness R.W."/>
            <person name="Keightley P.D."/>
        </authorList>
    </citation>
    <scope>NUCLEOTIDE SEQUENCE</scope>
    <source>
        <strain evidence="6">CCAP 11/70</strain>
    </source>
</reference>
<sequence>MVYGEGPVRTVLAAEDRLVASDWPQATSALVGPDSLNLLSGPRHGAVKRALAEAFGEAGVRRRVPRIAALVQEYVGRWASGSQPLSGIAACQELSQAVFDCVVLGGDGSPSRAAALQSQMAALAGGFQTPPLELPFTAYGKAVAARAAFGRLAAESIQRSRAAAAVDCCMSDAVALAAAAAAGGGGGSDAVSLPDSLLVDNAAASMFGNASTGPSLAKALQYLCARPDVLERLREEQRDLVAKYGADVISGDVLDGMTYGSAVAREILRITPAVPAVFRVAITDFEMAGRRIPKGWRVWCHLGESVLKYNKDAFAPERWLPASTTSASSASSSPPPLPSSPSSSPAAATAGGGCPMHAASAAAAAAVPEYSLPFGTGVRTCLGRHIVTAELLVFLAVLARGYDWTAANPAEEWRVVPAPAPKEGLMVTLRRRG</sequence>
<dbReference type="GO" id="GO:0020037">
    <property type="term" value="F:heme binding"/>
    <property type="evidence" value="ECO:0007669"/>
    <property type="project" value="InterPro"/>
</dbReference>
<accession>A0A835XYB2</accession>
<evidence type="ECO:0000256" key="3">
    <source>
        <dbReference type="PIRSR" id="PIRSR602401-1"/>
    </source>
</evidence>
<evidence type="ECO:0000256" key="1">
    <source>
        <dbReference type="ARBA" id="ARBA00022723"/>
    </source>
</evidence>
<dbReference type="SUPFAM" id="SSF48264">
    <property type="entry name" value="Cytochrome P450"/>
    <property type="match status" value="1"/>
</dbReference>
<comment type="similarity">
    <text evidence="4">Belongs to the cytochrome P450 family.</text>
</comment>
<keyword evidence="2 3" id="KW-0408">Iron</keyword>
<dbReference type="Pfam" id="PF00067">
    <property type="entry name" value="p450"/>
    <property type="match status" value="1"/>
</dbReference>
<evidence type="ECO:0000256" key="4">
    <source>
        <dbReference type="RuleBase" id="RU000461"/>
    </source>
</evidence>
<feature type="binding site" description="axial binding residue" evidence="3">
    <location>
        <position position="381"/>
    </location>
    <ligand>
        <name>heme</name>
        <dbReference type="ChEBI" id="CHEBI:30413"/>
    </ligand>
    <ligandPart>
        <name>Fe</name>
        <dbReference type="ChEBI" id="CHEBI:18248"/>
    </ligandPart>
</feature>
<evidence type="ECO:0000313" key="7">
    <source>
        <dbReference type="Proteomes" id="UP000612055"/>
    </source>
</evidence>
<evidence type="ECO:0000256" key="5">
    <source>
        <dbReference type="SAM" id="MobiDB-lite"/>
    </source>
</evidence>
<keyword evidence="4" id="KW-0560">Oxidoreductase</keyword>
<dbReference type="GO" id="GO:0016705">
    <property type="term" value="F:oxidoreductase activity, acting on paired donors, with incorporation or reduction of molecular oxygen"/>
    <property type="evidence" value="ECO:0007669"/>
    <property type="project" value="InterPro"/>
</dbReference>
<dbReference type="PANTHER" id="PTHR24286">
    <property type="entry name" value="CYTOCHROME P450 26"/>
    <property type="match status" value="1"/>
</dbReference>
<dbReference type="PRINTS" id="PR00463">
    <property type="entry name" value="EP450I"/>
</dbReference>
<feature type="region of interest" description="Disordered" evidence="5">
    <location>
        <begin position="324"/>
        <end position="351"/>
    </location>
</feature>